<dbReference type="InParanoid" id="C5LG81"/>
<sequence length="814" mass="90444">MSTLAQRIDAATVPVEELRIKAKVDDELWQGLVATLTKDNGGIETVADLGFCHPWDIQEALNEVESALDRSRLAVLFDLCRNECGLPCSLVTTEIEKGGGTKDGPKASEGESRVKSSQYIDGLADGSFSLITQQAYEQYLTTLRAKLNLAKLGKFGEVSDESIPSREQLSGLKSLVEAGNIPFVDLYMFTGNQRERLRSIRQAALRVDEDGKIRRATLSRIPTDSEWATNFRIYSMGLIMLGVAQHADMLKYAEAISRLFKVYGTTYWPQVYAADVHLRSVRLVRYKKSNNTWGGAYAASVGDSAFWMERVDRVVFQLQRASKETSTTTPSRASGKRTRPSRSEQVCYDYQGGRCSGEPCPNGRRHICIKCREVHPLPRGNRDCRKMPAASKVTLVTSKDQKLREGATGSDRGAQGQPLRLVSMCGDWDTEVPRWFIEGAPVGLAGEIGKVESCHEDSEQLQNNYPSTYEHFDEVMKVLETEEECGFCKMCTSFDEVNNLNDYCFVKEHIELPRVFDWIDDIVELSKFAHENREVVEFSLTVGKNGSIIEWSLVVDASPTGLGGFLKKGDEIISWFSDSPTDYDCCKFNAIIAIRMWSSRIPASAKIICQSDSVAALSAASRLRSRSPNLNCIAQELALHCAVTGKWYQIEFVHLPGDDNQIADSLSRLSEDSGLLPFGGGRAGVSGHNGRKKRNAERRRRRDLQRKVHKKVQRVVASALPWPRLIAMLSVKEPLTNDELAADGLPTKMPIPDSWLPPVPRPGDIGTLWPPSGVTTDDMVDDDISGALRFAVPDLTDEVPRVILPSIDLFCVSQ</sequence>
<dbReference type="OrthoDB" id="411287at2759"/>
<dbReference type="AlphaFoldDB" id="C5LG81"/>
<feature type="region of interest" description="Disordered" evidence="1">
    <location>
        <begin position="321"/>
        <end position="342"/>
    </location>
</feature>
<dbReference type="GeneID" id="9036901"/>
<reference evidence="2 3" key="1">
    <citation type="submission" date="2008-07" db="EMBL/GenBank/DDBJ databases">
        <authorList>
            <person name="El-Sayed N."/>
            <person name="Caler E."/>
            <person name="Inman J."/>
            <person name="Amedeo P."/>
            <person name="Hass B."/>
            <person name="Wortman J."/>
        </authorList>
    </citation>
    <scope>NUCLEOTIDE SEQUENCE [LARGE SCALE GENOMIC DNA]</scope>
    <source>
        <strain evidence="3">ATCC 50983 / TXsc</strain>
    </source>
</reference>
<evidence type="ECO:0000313" key="2">
    <source>
        <dbReference type="EMBL" id="EER04336.1"/>
    </source>
</evidence>
<dbReference type="OMA" id="LLPTHEC"/>
<proteinExistence type="predicted"/>
<dbReference type="InterPro" id="IPR044730">
    <property type="entry name" value="RNase_H-like_dom_plant"/>
</dbReference>
<keyword evidence="3" id="KW-1185">Reference proteome</keyword>
<protein>
    <submittedName>
        <fullName evidence="2">Uncharacterized protein</fullName>
    </submittedName>
</protein>
<dbReference type="CDD" id="cd06222">
    <property type="entry name" value="RNase_H_like"/>
    <property type="match status" value="1"/>
</dbReference>
<dbReference type="Proteomes" id="UP000007800">
    <property type="component" value="Unassembled WGS sequence"/>
</dbReference>
<organism evidence="3">
    <name type="scientific">Perkinsus marinus (strain ATCC 50983 / TXsc)</name>
    <dbReference type="NCBI Taxonomy" id="423536"/>
    <lineage>
        <taxon>Eukaryota</taxon>
        <taxon>Sar</taxon>
        <taxon>Alveolata</taxon>
        <taxon>Perkinsozoa</taxon>
        <taxon>Perkinsea</taxon>
        <taxon>Perkinsida</taxon>
        <taxon>Perkinsidae</taxon>
        <taxon>Perkinsus</taxon>
    </lineage>
</organism>
<gene>
    <name evidence="2" type="ORF">Pmar_PMAR021843</name>
</gene>
<name>C5LG81_PERM5</name>
<dbReference type="EMBL" id="GG681723">
    <property type="protein sequence ID" value="EER04336.1"/>
    <property type="molecule type" value="Genomic_DNA"/>
</dbReference>
<dbReference type="RefSeq" id="XP_002772520.1">
    <property type="nucleotide sequence ID" value="XM_002772474.1"/>
</dbReference>
<evidence type="ECO:0000256" key="1">
    <source>
        <dbReference type="SAM" id="MobiDB-lite"/>
    </source>
</evidence>
<evidence type="ECO:0000313" key="3">
    <source>
        <dbReference type="Proteomes" id="UP000007800"/>
    </source>
</evidence>
<feature type="compositionally biased region" description="Basic residues" evidence="1">
    <location>
        <begin position="689"/>
        <end position="707"/>
    </location>
</feature>
<accession>C5LG81</accession>
<feature type="region of interest" description="Disordered" evidence="1">
    <location>
        <begin position="680"/>
        <end position="707"/>
    </location>
</feature>